<feature type="region of interest" description="Disordered" evidence="2">
    <location>
        <begin position="1"/>
        <end position="20"/>
    </location>
</feature>
<organism evidence="4 5">
    <name type="scientific">Actinomyces oris</name>
    <dbReference type="NCBI Taxonomy" id="544580"/>
    <lineage>
        <taxon>Bacteria</taxon>
        <taxon>Bacillati</taxon>
        <taxon>Actinomycetota</taxon>
        <taxon>Actinomycetes</taxon>
        <taxon>Actinomycetales</taxon>
        <taxon>Actinomycetaceae</taxon>
        <taxon>Actinomyces</taxon>
    </lineage>
</organism>
<evidence type="ECO:0000256" key="2">
    <source>
        <dbReference type="SAM" id="MobiDB-lite"/>
    </source>
</evidence>
<evidence type="ECO:0000259" key="3">
    <source>
        <dbReference type="PROSITE" id="PS51378"/>
    </source>
</evidence>
<reference evidence="4 5" key="1">
    <citation type="submission" date="2019-06" db="EMBL/GenBank/DDBJ databases">
        <title>Draft genome sequence of Actinomyces oris CCUG 34288T.</title>
        <authorList>
            <person name="Salva-Serra F."/>
            <person name="Cardew S."/>
            <person name="Moore E."/>
        </authorList>
    </citation>
    <scope>NUCLEOTIDE SEQUENCE [LARGE SCALE GENOMIC DNA]</scope>
    <source>
        <strain evidence="4 5">CCUG 34288</strain>
    </source>
</reference>
<evidence type="ECO:0000313" key="4">
    <source>
        <dbReference type="EMBL" id="TQD59016.1"/>
    </source>
</evidence>
<name>A0A508B976_9ACTO</name>
<dbReference type="Proteomes" id="UP000317942">
    <property type="component" value="Unassembled WGS sequence"/>
</dbReference>
<protein>
    <submittedName>
        <fullName evidence="4">Arthropod defensin</fullName>
    </submittedName>
</protein>
<evidence type="ECO:0000313" key="5">
    <source>
        <dbReference type="Proteomes" id="UP000317942"/>
    </source>
</evidence>
<keyword evidence="1" id="KW-1015">Disulfide bond</keyword>
<dbReference type="NCBIfam" id="NF038042">
    <property type="entry name" value="actinodefensin"/>
    <property type="match status" value="1"/>
</dbReference>
<dbReference type="InterPro" id="IPR001542">
    <property type="entry name" value="Defensin_invertebrate/fungal"/>
</dbReference>
<dbReference type="InterPro" id="IPR036574">
    <property type="entry name" value="Scorpion_toxin-like_sf"/>
</dbReference>
<sequence length="96" mass="11189">MSKIRKHPPVRQQFPHPTHRTRMKKEIYMELFSRRCKSLSDSRFSDAMNAETRNPLETRNCFACPFNEHQCHNHCLSTGYRGGFCGGFAAATCRCY</sequence>
<dbReference type="AlphaFoldDB" id="A0A508B976"/>
<accession>A0A508B976</accession>
<evidence type="ECO:0000256" key="1">
    <source>
        <dbReference type="ARBA" id="ARBA00023157"/>
    </source>
</evidence>
<proteinExistence type="predicted"/>
<feature type="domain" description="Invertebrate defensins family profile" evidence="3">
    <location>
        <begin position="61"/>
        <end position="96"/>
    </location>
</feature>
<dbReference type="Pfam" id="PF01097">
    <property type="entry name" value="Defensin_2"/>
    <property type="match status" value="1"/>
</dbReference>
<dbReference type="GO" id="GO:0006952">
    <property type="term" value="P:defense response"/>
    <property type="evidence" value="ECO:0007669"/>
    <property type="project" value="InterPro"/>
</dbReference>
<dbReference type="EMBL" id="VICC01000011">
    <property type="protein sequence ID" value="TQD59016.1"/>
    <property type="molecule type" value="Genomic_DNA"/>
</dbReference>
<gene>
    <name evidence="4" type="ORF">FK267_13255</name>
</gene>
<dbReference type="SUPFAM" id="SSF57095">
    <property type="entry name" value="Scorpion toxin-like"/>
    <property type="match status" value="1"/>
</dbReference>
<comment type="caution">
    <text evidence="4">The sequence shown here is derived from an EMBL/GenBank/DDBJ whole genome shotgun (WGS) entry which is preliminary data.</text>
</comment>
<dbReference type="PROSITE" id="PS51378">
    <property type="entry name" value="INVERT_DEFENSINS"/>
    <property type="match status" value="1"/>
</dbReference>
<dbReference type="Gene3D" id="3.30.30.10">
    <property type="entry name" value="Knottin, scorpion toxin-like"/>
    <property type="match status" value="1"/>
</dbReference>